<dbReference type="OrthoDB" id="2413412at2"/>
<dbReference type="InterPro" id="IPR029058">
    <property type="entry name" value="AB_hydrolase_fold"/>
</dbReference>
<dbReference type="Proteomes" id="UP000196151">
    <property type="component" value="Chromosome"/>
</dbReference>
<evidence type="ECO:0000313" key="3">
    <source>
        <dbReference type="Proteomes" id="UP000196151"/>
    </source>
</evidence>
<dbReference type="RefSeq" id="WP_087640714.1">
    <property type="nucleotide sequence ID" value="NZ_CP147246.1"/>
</dbReference>
<evidence type="ECO:0000313" key="1">
    <source>
        <dbReference type="EMBL" id="OUZ32880.1"/>
    </source>
</evidence>
<evidence type="ECO:0000313" key="2">
    <source>
        <dbReference type="EMBL" id="WYJ93987.1"/>
    </source>
</evidence>
<dbReference type="SUPFAM" id="SSF53474">
    <property type="entry name" value="alpha/beta-Hydrolases"/>
    <property type="match status" value="1"/>
</dbReference>
<dbReference type="Gene3D" id="3.40.50.1820">
    <property type="entry name" value="alpha/beta hydrolase"/>
    <property type="match status" value="1"/>
</dbReference>
<name>A0A200J895_9ENTE</name>
<gene>
    <name evidence="2" type="ORF">A5889_001489</name>
    <name evidence="1" type="ORF">A5889_001589</name>
</gene>
<sequence length="422" mass="45969">MSNYEIQDKGLGKNSEATSAVSTISYEVENALVHDVSSKKISKQIENLQKKDKFPSNLTYVDSFYDPKTSSSGAAFLDNNTGKVIVGFAGTNWDNGKLEGLKDVGQWGNIATTANSPTSSYFNASNDFMNGLKSKGYEVDTVTGHSLGGRNGAIIGMSHGVPNIVLYNAAPLMNSLLRIPTPNNIANVNELKNMIKLYDGNLIYFVSEKDPLNLAAGIGNTSLYPGKIYVMKNGKAHDVTGFLTKKEQEFIREHTPDINKVALAVKKVHDNTSKKLNDLVNLRLKLLKSGGGLSASEEIYLDASEALILTQGMNETLQIEISDIKKMYKEAGNDADELWTDTLKTGDSVGTTLSQGEVLGALNAGGSTETFIRTEPKQEYEQKVSELSSLQQEYQEFIGQIKTAISQQLETDQKLAQQIGGR</sequence>
<dbReference type="EMBL" id="NIBQ01000002">
    <property type="protein sequence ID" value="OUZ32880.1"/>
    <property type="molecule type" value="Genomic_DNA"/>
</dbReference>
<dbReference type="AlphaFoldDB" id="A0A200J895"/>
<organism evidence="1">
    <name type="scientific">Candidatus Enterococcus dunnyi</name>
    <dbReference type="NCBI Taxonomy" id="1834192"/>
    <lineage>
        <taxon>Bacteria</taxon>
        <taxon>Bacillati</taxon>
        <taxon>Bacillota</taxon>
        <taxon>Bacilli</taxon>
        <taxon>Lactobacillales</taxon>
        <taxon>Enterococcaceae</taxon>
        <taxon>Enterococcus</taxon>
    </lineage>
</organism>
<proteinExistence type="predicted"/>
<protein>
    <recommendedName>
        <fullName evidence="4">Fungal lipase-like domain-containing protein</fullName>
    </recommendedName>
</protein>
<dbReference type="EMBL" id="CP147246">
    <property type="protein sequence ID" value="WYJ93987.1"/>
    <property type="molecule type" value="Genomic_DNA"/>
</dbReference>
<evidence type="ECO:0008006" key="4">
    <source>
        <dbReference type="Google" id="ProtNLM"/>
    </source>
</evidence>
<reference evidence="2" key="3">
    <citation type="submission" date="2024-03" db="EMBL/GenBank/DDBJ databases">
        <title>The Genome Sequence of Enterococcus sp. DIV0238c.</title>
        <authorList>
            <consortium name="The Broad Institute Genomics Platform"/>
            <consortium name="The Broad Institute Microbial Omics Core"/>
            <consortium name="The Broad Institute Genomic Center for Infectious Diseases"/>
            <person name="Earl A."/>
            <person name="Manson A."/>
            <person name="Gilmore M."/>
            <person name="Schwartman J."/>
            <person name="Shea T."/>
            <person name="Abouelleil A."/>
            <person name="Cao P."/>
            <person name="Chapman S."/>
            <person name="Cusick C."/>
            <person name="Young S."/>
            <person name="Neafsey D."/>
            <person name="Nusbaum C."/>
            <person name="Birren B."/>
        </authorList>
    </citation>
    <scope>NUCLEOTIDE SEQUENCE</scope>
    <source>
        <strain evidence="2">9D6_DIV0238</strain>
    </source>
</reference>
<accession>A0A200J895</accession>
<reference evidence="1" key="1">
    <citation type="submission" date="2017-05" db="EMBL/GenBank/DDBJ databases">
        <title>The Genome Sequence of Enterococcus sp. 9D6_DIV0238.</title>
        <authorList>
            <consortium name="The Broad Institute Genomics Platform"/>
            <consortium name="The Broad Institute Genomic Center for Infectious Diseases"/>
            <person name="Earl A."/>
            <person name="Manson A."/>
            <person name="Schwartman J."/>
            <person name="Gilmore M."/>
            <person name="Abouelleil A."/>
            <person name="Cao P."/>
            <person name="Chapman S."/>
            <person name="Cusick C."/>
            <person name="Shea T."/>
            <person name="Young S."/>
            <person name="Neafsey D."/>
            <person name="Nusbaum C."/>
            <person name="Birren B."/>
        </authorList>
    </citation>
    <scope>NUCLEOTIDE SEQUENCE [LARGE SCALE GENOMIC DNA]</scope>
    <source>
        <strain evidence="1">9D6_DIV0238</strain>
    </source>
</reference>
<keyword evidence="3" id="KW-1185">Reference proteome</keyword>
<reference evidence="2" key="2">
    <citation type="submission" date="2017-05" db="EMBL/GenBank/DDBJ databases">
        <authorList>
            <consortium name="The Broad Institute Genomics Platform"/>
            <consortium name="The Broad Institute Genomic Center for Infectious Diseases"/>
            <person name="Earl A."/>
            <person name="Manson A."/>
            <person name="Schwartman J."/>
            <person name="Gilmore M."/>
            <person name="Abouelleil A."/>
            <person name="Cao P."/>
            <person name="Chapman S."/>
            <person name="Cusick C."/>
            <person name="Shea T."/>
            <person name="Young S."/>
            <person name="Neafsey D."/>
            <person name="Nusbaum C."/>
            <person name="Birren B."/>
        </authorList>
    </citation>
    <scope>NUCLEOTIDE SEQUENCE</scope>
    <source>
        <strain evidence="2">9D6_DIV0238</strain>
    </source>
</reference>